<dbReference type="Proteomes" id="UP000604046">
    <property type="component" value="Unassembled WGS sequence"/>
</dbReference>
<accession>A0A812U8C4</accession>
<sequence length="1126" mass="125438">MKFFLQLICLIVPSAAMKTDMSRTIPVDGAKQGMERILLNNAVHDLDEAKEMPDPEKNDDMEGMGGLGGNLEFMMLKLAQLETIVELQQLQIKEMNEWRHGHMAGEHNASKPPPSALEVKLASEAKAQHAQDTLKGVLRKHHRQRETREFATRPKAAPAPPQAPEATAQLIQRSRSNHSKERAEEQSLDASVNSKVLGVLTSGTGLIGDALGDAYEKAKDPVAFVSETVIDTVDMAMDILSRGFTDFKAGCNPSTAPSVKVSENGLCVKFGRQKCWVRLMGQSLTLFDFNFGKKCVDWPGPLKTAIKLGKGLASCRGDFGDVMKCLGSEIADNVPALKATLTMGDELRKCAKRSSAGDVIKCLGFRIIQLVPPLSFLNRMSDMLTEYVEGFAPRGLALKDGYSLIQEASVSKFPAAGAAPVVKHESRNFLIQTHSQRRELSASEMDRDGPEPDGLGFDISYEGSNYASKLITQFGGRETDTSSCLAFAPQTRRSRRTKKKTDWQVKKKDDFIKLEPWAVPCGNRWMKDNPSKWEGCSDGLPLLPQKSGFSFYTAELAIEKCLTVTYKMNFHAFALPPQRPSIEGCPSVLAHRAARWHGSEHADPWLEQGSLPCDDVKHPESVNRQEDSDPLFSRTIRLSKRYGSKTDFTGKNTYQSTATWFLETNASVQQGPWNQSQAFDWEEPVEELYLASLELGPNRLNRSSELRGEAALRRLKGLGLSLAQEAQELTSTSAKNLFQLFSFKHPGMVNFELKGLLEGNSLELGIRMGFGPFESQEKRLKLVDIADQFAVVLNALPFVSSKSKDKALKALRDFSKSSVPPPVLTPGTRVALYSKKHRRFLKAGSRDMGSTKTMDVEALRSSWDREYFTVVDGGNGEIALHSARYNRFMRMHSKTNIDMSGARATLPSNWNLERFTPVNAGNGEIALHSKAKRRFVQMHPDGRVRPHHQDRDANNVPGSWERFFVVHTPQPYFYLEPGSVVALYCWKHHRFLRMNNKADMDRSAINGPYVRRGWTWETFTVVDAGGGLIALHSAAHNRFVRMKGNADMRASDKKSINELPDSWTDQRFAVVPAGKHANKHVIALHNPWHNRFVSMTTNSVVASGKKDAQSLPGGWTWQKFQAGGRN</sequence>
<gene>
    <name evidence="3" type="ORF">SNAT2548_LOCUS32069</name>
</gene>
<comment type="caution">
    <text evidence="3">The sequence shown here is derived from an EMBL/GenBank/DDBJ whole genome shotgun (WGS) entry which is preliminary data.</text>
</comment>
<proteinExistence type="predicted"/>
<name>A0A812U8C4_9DINO</name>
<evidence type="ECO:0000313" key="3">
    <source>
        <dbReference type="EMBL" id="CAE7565985.1"/>
    </source>
</evidence>
<feature type="region of interest" description="Disordered" evidence="1">
    <location>
        <begin position="122"/>
        <end position="189"/>
    </location>
</feature>
<keyword evidence="4" id="KW-1185">Reference proteome</keyword>
<feature type="signal peptide" evidence="2">
    <location>
        <begin position="1"/>
        <end position="16"/>
    </location>
</feature>
<dbReference type="AlphaFoldDB" id="A0A812U8C4"/>
<dbReference type="EMBL" id="CAJNDS010002691">
    <property type="protein sequence ID" value="CAE7565985.1"/>
    <property type="molecule type" value="Genomic_DNA"/>
</dbReference>
<reference evidence="3" key="1">
    <citation type="submission" date="2021-02" db="EMBL/GenBank/DDBJ databases">
        <authorList>
            <person name="Dougan E. K."/>
            <person name="Rhodes N."/>
            <person name="Thang M."/>
            <person name="Chan C."/>
        </authorList>
    </citation>
    <scope>NUCLEOTIDE SEQUENCE</scope>
</reference>
<dbReference type="OrthoDB" id="434414at2759"/>
<dbReference type="Gene3D" id="2.80.10.50">
    <property type="match status" value="2"/>
</dbReference>
<feature type="chain" id="PRO_5032288278" evidence="2">
    <location>
        <begin position="17"/>
        <end position="1126"/>
    </location>
</feature>
<protein>
    <submittedName>
        <fullName evidence="3">Uncharacterized protein</fullName>
    </submittedName>
</protein>
<dbReference type="InterPro" id="IPR008999">
    <property type="entry name" value="Actin-crosslinking"/>
</dbReference>
<evidence type="ECO:0000313" key="4">
    <source>
        <dbReference type="Proteomes" id="UP000604046"/>
    </source>
</evidence>
<dbReference type="SUPFAM" id="SSF50405">
    <property type="entry name" value="Actin-crosslinking proteins"/>
    <property type="match status" value="1"/>
</dbReference>
<dbReference type="CDD" id="cd00257">
    <property type="entry name" value="beta-trefoil_FSCN-like"/>
    <property type="match status" value="2"/>
</dbReference>
<evidence type="ECO:0000256" key="1">
    <source>
        <dbReference type="SAM" id="MobiDB-lite"/>
    </source>
</evidence>
<organism evidence="3 4">
    <name type="scientific">Symbiodinium natans</name>
    <dbReference type="NCBI Taxonomy" id="878477"/>
    <lineage>
        <taxon>Eukaryota</taxon>
        <taxon>Sar</taxon>
        <taxon>Alveolata</taxon>
        <taxon>Dinophyceae</taxon>
        <taxon>Suessiales</taxon>
        <taxon>Symbiodiniaceae</taxon>
        <taxon>Symbiodinium</taxon>
    </lineage>
</organism>
<keyword evidence="2" id="KW-0732">Signal</keyword>
<evidence type="ECO:0000256" key="2">
    <source>
        <dbReference type="SAM" id="SignalP"/>
    </source>
</evidence>